<dbReference type="RefSeq" id="WP_099438133.1">
    <property type="nucleotide sequence ID" value="NZ_CP024091.1"/>
</dbReference>
<dbReference type="EMBL" id="CP024091">
    <property type="protein sequence ID" value="ATP56191.1"/>
    <property type="molecule type" value="Genomic_DNA"/>
</dbReference>
<keyword evidence="4" id="KW-1185">Reference proteome</keyword>
<protein>
    <recommendedName>
        <fullName evidence="2">LiaF transmembrane domain-containing protein</fullName>
    </recommendedName>
</protein>
<dbReference type="Proteomes" id="UP000223749">
    <property type="component" value="Chromosome"/>
</dbReference>
<feature type="transmembrane region" description="Helical" evidence="1">
    <location>
        <begin position="12"/>
        <end position="30"/>
    </location>
</feature>
<evidence type="ECO:0000259" key="2">
    <source>
        <dbReference type="Pfam" id="PF22570"/>
    </source>
</evidence>
<dbReference type="AlphaFoldDB" id="A0A2D1U3L9"/>
<dbReference type="Pfam" id="PF22570">
    <property type="entry name" value="LiaF-TM"/>
    <property type="match status" value="1"/>
</dbReference>
<dbReference type="InterPro" id="IPR054331">
    <property type="entry name" value="LiaF_TM"/>
</dbReference>
<feature type="transmembrane region" description="Helical" evidence="1">
    <location>
        <begin position="36"/>
        <end position="55"/>
    </location>
</feature>
<evidence type="ECO:0000313" key="3">
    <source>
        <dbReference type="EMBL" id="ATP56191.1"/>
    </source>
</evidence>
<feature type="transmembrane region" description="Helical" evidence="1">
    <location>
        <begin position="87"/>
        <end position="103"/>
    </location>
</feature>
<evidence type="ECO:0000313" key="4">
    <source>
        <dbReference type="Proteomes" id="UP000223749"/>
    </source>
</evidence>
<keyword evidence="1" id="KW-0472">Membrane</keyword>
<dbReference type="KEGG" id="pgs:CPT03_06775"/>
<feature type="domain" description="LiaF transmembrane" evidence="2">
    <location>
        <begin position="16"/>
        <end position="107"/>
    </location>
</feature>
<proteinExistence type="predicted"/>
<feature type="transmembrane region" description="Helical" evidence="1">
    <location>
        <begin position="62"/>
        <end position="81"/>
    </location>
</feature>
<sequence>METLNNKIKSNRHFGMGIFLLVIGAIFLLRNIGLNIPFWVLSWHTLFLALGLLIGYRKNFKAGGWVFFVILGGVFTLKDLIFFDISQYTTAMVLIGVGLYMIFRPKRDVQFCDFGNKK</sequence>
<keyword evidence="1" id="KW-0812">Transmembrane</keyword>
<name>A0A2D1U3L9_9SPHI</name>
<accession>A0A2D1U3L9</accession>
<organism evidence="3 4">
    <name type="scientific">Pedobacter ginsengisoli</name>
    <dbReference type="NCBI Taxonomy" id="363852"/>
    <lineage>
        <taxon>Bacteria</taxon>
        <taxon>Pseudomonadati</taxon>
        <taxon>Bacteroidota</taxon>
        <taxon>Sphingobacteriia</taxon>
        <taxon>Sphingobacteriales</taxon>
        <taxon>Sphingobacteriaceae</taxon>
        <taxon>Pedobacter</taxon>
    </lineage>
</organism>
<reference evidence="3 4" key="1">
    <citation type="submission" date="2017-10" db="EMBL/GenBank/DDBJ databases">
        <title>Whole genome of Pedobacter ginsengisoli T01R-27 isolated from tomato rhizosphere.</title>
        <authorList>
            <person name="Weon H.-Y."/>
            <person name="Lee S.A."/>
            <person name="Sang M.K."/>
            <person name="Song J."/>
        </authorList>
    </citation>
    <scope>NUCLEOTIDE SEQUENCE [LARGE SCALE GENOMIC DNA]</scope>
    <source>
        <strain evidence="3 4">T01R-27</strain>
    </source>
</reference>
<keyword evidence="1" id="KW-1133">Transmembrane helix</keyword>
<dbReference type="OrthoDB" id="129627at2"/>
<gene>
    <name evidence="3" type="ORF">CPT03_06775</name>
</gene>
<evidence type="ECO:0000256" key="1">
    <source>
        <dbReference type="SAM" id="Phobius"/>
    </source>
</evidence>